<evidence type="ECO:0008006" key="4">
    <source>
        <dbReference type="Google" id="ProtNLM"/>
    </source>
</evidence>
<accession>A0A1H9EHW8</accession>
<sequence>MFTIIIICLAFLGLSIFIFFKQLRKDQVWQHRFLLLPASLLLIAASLLPIFFVLEMSQSLSSEDEYRFGFIIILVLTLPILILTPLSMIQNLINGYIFWKHRTVVNISSKLTKIYFGNLSLYALFILIKIVSILVDHAVFYFHLITVLLDLIFAIVLVISTKEVKDQILLTLEPESIS</sequence>
<dbReference type="EMBL" id="FOEN01000007">
    <property type="protein sequence ID" value="SEQ25215.1"/>
    <property type="molecule type" value="Genomic_DNA"/>
</dbReference>
<feature type="transmembrane region" description="Helical" evidence="1">
    <location>
        <begin position="114"/>
        <end position="134"/>
    </location>
</feature>
<dbReference type="RefSeq" id="WP_092571972.1">
    <property type="nucleotide sequence ID" value="NZ_FOEN01000007.1"/>
</dbReference>
<feature type="transmembrane region" description="Helical" evidence="1">
    <location>
        <begin position="66"/>
        <end position="93"/>
    </location>
</feature>
<keyword evidence="1" id="KW-1133">Transmembrane helix</keyword>
<dbReference type="STRING" id="89093.SAMN04488558_10739"/>
<dbReference type="AlphaFoldDB" id="A0A1H9EHW8"/>
<feature type="transmembrane region" description="Helical" evidence="1">
    <location>
        <begin position="140"/>
        <end position="159"/>
    </location>
</feature>
<protein>
    <recommendedName>
        <fullName evidence="4">DUF2975 domain-containing protein</fullName>
    </recommendedName>
</protein>
<feature type="transmembrane region" description="Helical" evidence="1">
    <location>
        <begin position="35"/>
        <end position="54"/>
    </location>
</feature>
<evidence type="ECO:0000313" key="2">
    <source>
        <dbReference type="EMBL" id="SEQ25215.1"/>
    </source>
</evidence>
<gene>
    <name evidence="2" type="ORF">SAMN04488558_10739</name>
</gene>
<reference evidence="2 3" key="1">
    <citation type="submission" date="2016-10" db="EMBL/GenBank/DDBJ databases">
        <authorList>
            <person name="de Groot N.N."/>
        </authorList>
    </citation>
    <scope>NUCLEOTIDE SEQUENCE [LARGE SCALE GENOMIC DNA]</scope>
    <source>
        <strain evidence="2 3">DSM 15695</strain>
    </source>
</reference>
<evidence type="ECO:0000313" key="3">
    <source>
        <dbReference type="Proteomes" id="UP000198833"/>
    </source>
</evidence>
<feature type="transmembrane region" description="Helical" evidence="1">
    <location>
        <begin position="6"/>
        <end position="23"/>
    </location>
</feature>
<keyword evidence="1" id="KW-0812">Transmembrane</keyword>
<keyword evidence="3" id="KW-1185">Reference proteome</keyword>
<proteinExistence type="predicted"/>
<keyword evidence="1" id="KW-0472">Membrane</keyword>
<evidence type="ECO:0000256" key="1">
    <source>
        <dbReference type="SAM" id="Phobius"/>
    </source>
</evidence>
<organism evidence="2 3">
    <name type="scientific">Ignavigranum ruoffiae</name>
    <dbReference type="NCBI Taxonomy" id="89093"/>
    <lineage>
        <taxon>Bacteria</taxon>
        <taxon>Bacillati</taxon>
        <taxon>Bacillota</taxon>
        <taxon>Bacilli</taxon>
        <taxon>Lactobacillales</taxon>
        <taxon>Aerococcaceae</taxon>
        <taxon>Ignavigranum</taxon>
    </lineage>
</organism>
<dbReference type="Proteomes" id="UP000198833">
    <property type="component" value="Unassembled WGS sequence"/>
</dbReference>
<name>A0A1H9EHW8_9LACT</name>